<gene>
    <name evidence="5" type="ORF">SBX64_15285</name>
</gene>
<evidence type="ECO:0000256" key="1">
    <source>
        <dbReference type="ARBA" id="ARBA00022448"/>
    </source>
</evidence>
<evidence type="ECO:0000259" key="4">
    <source>
        <dbReference type="PROSITE" id="PS50893"/>
    </source>
</evidence>
<dbReference type="Pfam" id="PF00005">
    <property type="entry name" value="ABC_tran"/>
    <property type="match status" value="1"/>
</dbReference>
<dbReference type="InterPro" id="IPR017871">
    <property type="entry name" value="ABC_transporter-like_CS"/>
</dbReference>
<keyword evidence="6" id="KW-1185">Reference proteome</keyword>
<reference evidence="5 6" key="1">
    <citation type="submission" date="2023-11" db="EMBL/GenBank/DDBJ databases">
        <title>Plant-associative lifestyle of Vibrio porteresiae and its evolutionary dynamics.</title>
        <authorList>
            <person name="Rameshkumar N."/>
            <person name="Kirti K."/>
        </authorList>
    </citation>
    <scope>NUCLEOTIDE SEQUENCE [LARGE SCALE GENOMIC DNA]</scope>
    <source>
        <strain evidence="5 6">MSSRF7</strain>
    </source>
</reference>
<protein>
    <submittedName>
        <fullName evidence="5">ABC transporter ATP-binding protein</fullName>
    </submittedName>
</protein>
<sequence length="343" mass="37692">MIEFRSVSFTYPGSDVGVHDISLSVNNGELLAILGKSGCGKTTLLKLLAGFEQPSSGQVIIHHQDQSGIPCSQRRLGIVFQDYALFPHYNVLKNVMYPLKINKTANAREKAMAMIELVGLGGMENRMPHQLSGGQKQRVALARALVFEPQALLLDEPLSALDASLRQEMRDEIVKIQKTLNITTFLITHDQEEAMSMADQVAVMENGRIQQCGQPLTIYHHPNSVAVARFVGKANILSGTTAQNGLIKTALGDLRLPQTDLMANQSVQLVIRPEQIIAAPDTTTPNQFAVEAIEQQQFLGHTMAYRLRVSGQPLDVYTPYLTTPLTRIAIPAESVHVIENGDF</sequence>
<name>A0ABU4IWW2_9VIBR</name>
<dbReference type="PROSITE" id="PS50893">
    <property type="entry name" value="ABC_TRANSPORTER_2"/>
    <property type="match status" value="1"/>
</dbReference>
<evidence type="ECO:0000313" key="6">
    <source>
        <dbReference type="Proteomes" id="UP001279860"/>
    </source>
</evidence>
<keyword evidence="1" id="KW-0813">Transport</keyword>
<dbReference type="PROSITE" id="PS00211">
    <property type="entry name" value="ABC_TRANSPORTER_1"/>
    <property type="match status" value="1"/>
</dbReference>
<dbReference type="InterPro" id="IPR050093">
    <property type="entry name" value="ABC_SmlMolc_Importer"/>
</dbReference>
<dbReference type="RefSeq" id="WP_038182945.1">
    <property type="nucleotide sequence ID" value="NZ_AP024903.1"/>
</dbReference>
<dbReference type="Proteomes" id="UP001279860">
    <property type="component" value="Unassembled WGS sequence"/>
</dbReference>
<keyword evidence="2" id="KW-0547">Nucleotide-binding</keyword>
<evidence type="ECO:0000256" key="3">
    <source>
        <dbReference type="ARBA" id="ARBA00022840"/>
    </source>
</evidence>
<accession>A0ABU4IWW2</accession>
<dbReference type="PANTHER" id="PTHR42781">
    <property type="entry name" value="SPERMIDINE/PUTRESCINE IMPORT ATP-BINDING PROTEIN POTA"/>
    <property type="match status" value="1"/>
</dbReference>
<keyword evidence="3 5" id="KW-0067">ATP-binding</keyword>
<dbReference type="InterPro" id="IPR008995">
    <property type="entry name" value="Mo/tungstate-bd_C_term_dom"/>
</dbReference>
<proteinExistence type="predicted"/>
<dbReference type="InterPro" id="IPR027417">
    <property type="entry name" value="P-loop_NTPase"/>
</dbReference>
<evidence type="ECO:0000313" key="5">
    <source>
        <dbReference type="EMBL" id="MDW6093901.1"/>
    </source>
</evidence>
<comment type="caution">
    <text evidence="5">The sequence shown here is derived from an EMBL/GenBank/DDBJ whole genome shotgun (WGS) entry which is preliminary data.</text>
</comment>
<dbReference type="InterPro" id="IPR003439">
    <property type="entry name" value="ABC_transporter-like_ATP-bd"/>
</dbReference>
<dbReference type="EMBL" id="JAWRCP010000001">
    <property type="protein sequence ID" value="MDW6093901.1"/>
    <property type="molecule type" value="Genomic_DNA"/>
</dbReference>
<dbReference type="PANTHER" id="PTHR42781:SF4">
    <property type="entry name" value="SPERMIDINE_PUTRESCINE IMPORT ATP-BINDING PROTEIN POTA"/>
    <property type="match status" value="1"/>
</dbReference>
<dbReference type="SUPFAM" id="SSF50331">
    <property type="entry name" value="MOP-like"/>
    <property type="match status" value="1"/>
</dbReference>
<dbReference type="GO" id="GO:0005524">
    <property type="term" value="F:ATP binding"/>
    <property type="evidence" value="ECO:0007669"/>
    <property type="project" value="UniProtKB-KW"/>
</dbReference>
<evidence type="ECO:0000256" key="2">
    <source>
        <dbReference type="ARBA" id="ARBA00022741"/>
    </source>
</evidence>
<dbReference type="Gene3D" id="2.40.50.100">
    <property type="match status" value="1"/>
</dbReference>
<dbReference type="SMART" id="SM00382">
    <property type="entry name" value="AAA"/>
    <property type="match status" value="1"/>
</dbReference>
<dbReference type="Gene3D" id="3.40.50.300">
    <property type="entry name" value="P-loop containing nucleotide triphosphate hydrolases"/>
    <property type="match status" value="1"/>
</dbReference>
<feature type="domain" description="ABC transporter" evidence="4">
    <location>
        <begin position="2"/>
        <end position="231"/>
    </location>
</feature>
<organism evidence="5 6">
    <name type="scientific">Vibrio rhizosphaerae</name>
    <dbReference type="NCBI Taxonomy" id="398736"/>
    <lineage>
        <taxon>Bacteria</taxon>
        <taxon>Pseudomonadati</taxon>
        <taxon>Pseudomonadota</taxon>
        <taxon>Gammaproteobacteria</taxon>
        <taxon>Vibrionales</taxon>
        <taxon>Vibrionaceae</taxon>
        <taxon>Vibrio</taxon>
    </lineage>
</organism>
<dbReference type="InterPro" id="IPR003593">
    <property type="entry name" value="AAA+_ATPase"/>
</dbReference>
<dbReference type="SUPFAM" id="SSF52540">
    <property type="entry name" value="P-loop containing nucleoside triphosphate hydrolases"/>
    <property type="match status" value="1"/>
</dbReference>